<keyword evidence="5" id="KW-0529">Neurotransmitter</keyword>
<dbReference type="OrthoDB" id="6341481at2759"/>
<dbReference type="InterPro" id="IPR009396">
    <property type="entry name" value="Pigment_DH"/>
</dbReference>
<evidence type="ECO:0000313" key="8">
    <source>
        <dbReference type="Proteomes" id="UP000076858"/>
    </source>
</evidence>
<evidence type="ECO:0000256" key="1">
    <source>
        <dbReference type="ARBA" id="ARBA00004613"/>
    </source>
</evidence>
<keyword evidence="6" id="KW-0732">Signal</keyword>
<evidence type="ECO:0000256" key="3">
    <source>
        <dbReference type="ARBA" id="ARBA00022525"/>
    </source>
</evidence>
<protein>
    <submittedName>
        <fullName evidence="7">Uncharacterized protein</fullName>
    </submittedName>
</protein>
<reference evidence="7 8" key="1">
    <citation type="submission" date="2016-03" db="EMBL/GenBank/DDBJ databases">
        <title>EvidentialGene: Evidence-directed Construction of Genes on Genomes.</title>
        <authorList>
            <person name="Gilbert D.G."/>
            <person name="Choi J.-H."/>
            <person name="Mockaitis K."/>
            <person name="Colbourne J."/>
            <person name="Pfrender M."/>
        </authorList>
    </citation>
    <scope>NUCLEOTIDE SEQUENCE [LARGE SCALE GENOMIC DNA]</scope>
    <source>
        <strain evidence="7 8">Xinb3</strain>
        <tissue evidence="7">Complete organism</tissue>
    </source>
</reference>
<dbReference type="GO" id="GO:0009416">
    <property type="term" value="P:response to light stimulus"/>
    <property type="evidence" value="ECO:0007669"/>
    <property type="project" value="InterPro"/>
</dbReference>
<dbReference type="GO" id="GO:0005179">
    <property type="term" value="F:hormone activity"/>
    <property type="evidence" value="ECO:0007669"/>
    <property type="project" value="InterPro"/>
</dbReference>
<keyword evidence="8" id="KW-1185">Reference proteome</keyword>
<evidence type="ECO:0000256" key="4">
    <source>
        <dbReference type="ARBA" id="ARBA00022815"/>
    </source>
</evidence>
<dbReference type="EMBL" id="LRGB01000930">
    <property type="protein sequence ID" value="KZS14951.1"/>
    <property type="molecule type" value="Genomic_DNA"/>
</dbReference>
<keyword evidence="4" id="KW-0027">Amidation</keyword>
<proteinExistence type="inferred from homology"/>
<comment type="similarity">
    <text evidence="2">Belongs to the arthropod PDH family.</text>
</comment>
<dbReference type="Pfam" id="PF06324">
    <property type="entry name" value="Pigment_DH"/>
    <property type="match status" value="1"/>
</dbReference>
<evidence type="ECO:0000256" key="6">
    <source>
        <dbReference type="SAM" id="SignalP"/>
    </source>
</evidence>
<keyword evidence="3" id="KW-0964">Secreted</keyword>
<sequence>MHQLSAKLSHFSIALLVLFVSLTMDVESAPAATSSINRPEAQLSIQEMEKFLEGLTRYLHRQRLEQQRMHQPQAKSLMSEEATYDPDAIDRAILGEMAAPLDAERSSSVELANNSMSHARPPTNNKWPWSLSNFERIEDQDVKQRQPYGKRNSELINSLLGLPRFMKVVG</sequence>
<dbReference type="AlphaFoldDB" id="A0A164Y795"/>
<organism evidence="7 8">
    <name type="scientific">Daphnia magna</name>
    <dbReference type="NCBI Taxonomy" id="35525"/>
    <lineage>
        <taxon>Eukaryota</taxon>
        <taxon>Metazoa</taxon>
        <taxon>Ecdysozoa</taxon>
        <taxon>Arthropoda</taxon>
        <taxon>Crustacea</taxon>
        <taxon>Branchiopoda</taxon>
        <taxon>Diplostraca</taxon>
        <taxon>Cladocera</taxon>
        <taxon>Anomopoda</taxon>
        <taxon>Daphniidae</taxon>
        <taxon>Daphnia</taxon>
    </lineage>
</organism>
<comment type="subcellular location">
    <subcellularLocation>
        <location evidence="1">Secreted</location>
    </subcellularLocation>
</comment>
<dbReference type="GO" id="GO:0045202">
    <property type="term" value="C:synapse"/>
    <property type="evidence" value="ECO:0007669"/>
    <property type="project" value="GOC"/>
</dbReference>
<evidence type="ECO:0000313" key="7">
    <source>
        <dbReference type="EMBL" id="KZS14951.1"/>
    </source>
</evidence>
<feature type="signal peptide" evidence="6">
    <location>
        <begin position="1"/>
        <end position="28"/>
    </location>
</feature>
<dbReference type="Proteomes" id="UP000076858">
    <property type="component" value="Unassembled WGS sequence"/>
</dbReference>
<dbReference type="GO" id="GO:0005576">
    <property type="term" value="C:extracellular region"/>
    <property type="evidence" value="ECO:0007669"/>
    <property type="project" value="UniProtKB-SubCell"/>
</dbReference>
<name>A0A164Y795_9CRUS</name>
<evidence type="ECO:0000256" key="2">
    <source>
        <dbReference type="ARBA" id="ARBA00010172"/>
    </source>
</evidence>
<comment type="caution">
    <text evidence="7">The sequence shown here is derived from an EMBL/GenBank/DDBJ whole genome shotgun (WGS) entry which is preliminary data.</text>
</comment>
<dbReference type="GO" id="GO:0007268">
    <property type="term" value="P:chemical synaptic transmission"/>
    <property type="evidence" value="ECO:0007669"/>
    <property type="project" value="UniProtKB-KW"/>
</dbReference>
<evidence type="ECO:0000256" key="5">
    <source>
        <dbReference type="ARBA" id="ARBA00022894"/>
    </source>
</evidence>
<feature type="chain" id="PRO_5007854553" evidence="6">
    <location>
        <begin position="29"/>
        <end position="170"/>
    </location>
</feature>
<gene>
    <name evidence="7" type="ORF">APZ42_019462</name>
</gene>
<accession>A0A164Y795</accession>